<keyword evidence="3" id="KW-1185">Reference proteome</keyword>
<dbReference type="Pfam" id="PF07883">
    <property type="entry name" value="Cupin_2"/>
    <property type="match status" value="1"/>
</dbReference>
<dbReference type="PIRSF" id="PIRSF019307">
    <property type="entry name" value="UCP019307"/>
    <property type="match status" value="1"/>
</dbReference>
<dbReference type="Proteomes" id="UP000235371">
    <property type="component" value="Unassembled WGS sequence"/>
</dbReference>
<dbReference type="PANTHER" id="PTHR36448:SF3">
    <property type="entry name" value="CUPIN TYPE-2 DOMAIN-CONTAINING PROTEIN"/>
    <property type="match status" value="1"/>
</dbReference>
<dbReference type="PANTHER" id="PTHR36448">
    <property type="entry name" value="BLR7373 PROTEIN"/>
    <property type="match status" value="1"/>
</dbReference>
<name>A0A2J6SIJ1_9HELO</name>
<dbReference type="InParanoid" id="A0A2J6SIJ1"/>
<dbReference type="GeneID" id="36585583"/>
<evidence type="ECO:0000259" key="1">
    <source>
        <dbReference type="Pfam" id="PF07883"/>
    </source>
</evidence>
<dbReference type="OrthoDB" id="2589563at2759"/>
<evidence type="ECO:0000313" key="3">
    <source>
        <dbReference type="Proteomes" id="UP000235371"/>
    </source>
</evidence>
<evidence type="ECO:0000313" key="2">
    <source>
        <dbReference type="EMBL" id="PMD50550.1"/>
    </source>
</evidence>
<proteinExistence type="predicted"/>
<dbReference type="EMBL" id="KZ613913">
    <property type="protein sequence ID" value="PMD50550.1"/>
    <property type="molecule type" value="Genomic_DNA"/>
</dbReference>
<feature type="domain" description="Cupin type-2" evidence="1">
    <location>
        <begin position="73"/>
        <end position="133"/>
    </location>
</feature>
<dbReference type="Gene3D" id="2.60.120.10">
    <property type="entry name" value="Jelly Rolls"/>
    <property type="match status" value="1"/>
</dbReference>
<organism evidence="2 3">
    <name type="scientific">Hyaloscypha bicolor E</name>
    <dbReference type="NCBI Taxonomy" id="1095630"/>
    <lineage>
        <taxon>Eukaryota</taxon>
        <taxon>Fungi</taxon>
        <taxon>Dikarya</taxon>
        <taxon>Ascomycota</taxon>
        <taxon>Pezizomycotina</taxon>
        <taxon>Leotiomycetes</taxon>
        <taxon>Helotiales</taxon>
        <taxon>Hyaloscyphaceae</taxon>
        <taxon>Hyaloscypha</taxon>
        <taxon>Hyaloscypha bicolor</taxon>
    </lineage>
</organism>
<dbReference type="InterPro" id="IPR014710">
    <property type="entry name" value="RmlC-like_jellyroll"/>
</dbReference>
<dbReference type="AlphaFoldDB" id="A0A2J6SIJ1"/>
<dbReference type="CDD" id="cd02219">
    <property type="entry name" value="cupin_YjlB-like"/>
    <property type="match status" value="1"/>
</dbReference>
<dbReference type="InterPro" id="IPR014500">
    <property type="entry name" value="UCP019307_cupin"/>
</dbReference>
<dbReference type="STRING" id="1095630.A0A2J6SIJ1"/>
<protein>
    <recommendedName>
        <fullName evidence="1">Cupin type-2 domain-containing protein</fullName>
    </recommendedName>
</protein>
<dbReference type="InterPro" id="IPR013096">
    <property type="entry name" value="Cupin_2"/>
</dbReference>
<dbReference type="InterPro" id="IPR011051">
    <property type="entry name" value="RmlC_Cupin_sf"/>
</dbReference>
<gene>
    <name evidence="2" type="ORF">K444DRAFT_576136</name>
</gene>
<dbReference type="RefSeq" id="XP_024727454.1">
    <property type="nucleotide sequence ID" value="XM_024877506.1"/>
</dbReference>
<reference evidence="2 3" key="1">
    <citation type="submission" date="2016-04" db="EMBL/GenBank/DDBJ databases">
        <title>A degradative enzymes factory behind the ericoid mycorrhizal symbiosis.</title>
        <authorList>
            <consortium name="DOE Joint Genome Institute"/>
            <person name="Martino E."/>
            <person name="Morin E."/>
            <person name="Grelet G."/>
            <person name="Kuo A."/>
            <person name="Kohler A."/>
            <person name="Daghino S."/>
            <person name="Barry K."/>
            <person name="Choi C."/>
            <person name="Cichocki N."/>
            <person name="Clum A."/>
            <person name="Copeland A."/>
            <person name="Hainaut M."/>
            <person name="Haridas S."/>
            <person name="Labutti K."/>
            <person name="Lindquist E."/>
            <person name="Lipzen A."/>
            <person name="Khouja H.-R."/>
            <person name="Murat C."/>
            <person name="Ohm R."/>
            <person name="Olson A."/>
            <person name="Spatafora J."/>
            <person name="Veneault-Fourrey C."/>
            <person name="Henrissat B."/>
            <person name="Grigoriev I."/>
            <person name="Martin F."/>
            <person name="Perotto S."/>
        </authorList>
    </citation>
    <scope>NUCLEOTIDE SEQUENCE [LARGE SCALE GENOMIC DNA]</scope>
    <source>
        <strain evidence="2 3">E</strain>
    </source>
</reference>
<dbReference type="InterPro" id="IPR047121">
    <property type="entry name" value="YjiB-like"/>
</dbReference>
<dbReference type="SUPFAM" id="SSF51182">
    <property type="entry name" value="RmlC-like cupins"/>
    <property type="match status" value="1"/>
</dbReference>
<accession>A0A2J6SIJ1</accession>
<sequence>MPFLNLTPLASLRVSTHQIPRHNLIPNTSIQSKPLLIYHSCLPSSVTASSIEAHLKETGVVVPQWRYTMYNVTHFHSSTHEVLCIFSGHAKLCFGGESNPSKVETEVQKGDVIIIPAGVAHRLLNDFNSDFQMVGSYPRGKHPDMCCGKKEEEEKVKGISGLEWFERDPLYGDDGPLLRE</sequence>